<dbReference type="Proteomes" id="UP000217784">
    <property type="component" value="Unassembled WGS sequence"/>
</dbReference>
<accession>A0A2A2H7V2</accession>
<keyword evidence="3" id="KW-1185">Reference proteome</keyword>
<evidence type="ECO:0000313" key="2">
    <source>
        <dbReference type="EMBL" id="PAV05468.1"/>
    </source>
</evidence>
<proteinExistence type="predicted"/>
<dbReference type="PANTHER" id="PTHR34860">
    <property type="entry name" value="REPRESSOR-LIKE PROTEIN SSO7C3"/>
    <property type="match status" value="1"/>
</dbReference>
<dbReference type="PANTHER" id="PTHR34860:SF6">
    <property type="entry name" value="REPRESSOR-LIKE PROTEIN SSO7C3"/>
    <property type="match status" value="1"/>
</dbReference>
<dbReference type="SMART" id="SM00966">
    <property type="entry name" value="SpoVT_AbrB"/>
    <property type="match status" value="1"/>
</dbReference>
<evidence type="ECO:0000259" key="1">
    <source>
        <dbReference type="SMART" id="SM00966"/>
    </source>
</evidence>
<dbReference type="InterPro" id="IPR037914">
    <property type="entry name" value="SpoVT-AbrB_sf"/>
</dbReference>
<dbReference type="RefSeq" id="WP_095652021.1">
    <property type="nucleotide sequence ID" value="NZ_LMVM01000005.1"/>
</dbReference>
<comment type="caution">
    <text evidence="2">The sequence shown here is derived from an EMBL/GenBank/DDBJ whole genome shotgun (WGS) entry which is preliminary data.</text>
</comment>
<gene>
    <name evidence="2" type="ORF">ASJ80_09475</name>
</gene>
<dbReference type="InterPro" id="IPR052975">
    <property type="entry name" value="Repressor-like_regulatory"/>
</dbReference>
<dbReference type="AlphaFoldDB" id="A0A2A2H7V2"/>
<name>A0A2A2H7V2_METBR</name>
<dbReference type="SUPFAM" id="SSF89447">
    <property type="entry name" value="AbrB/MazE/MraZ-like"/>
    <property type="match status" value="1"/>
</dbReference>
<feature type="domain" description="SpoVT-AbrB" evidence="1">
    <location>
        <begin position="2"/>
        <end position="48"/>
    </location>
</feature>
<dbReference type="EMBL" id="LMVM01000005">
    <property type="protein sequence ID" value="PAV05468.1"/>
    <property type="molecule type" value="Genomic_DNA"/>
</dbReference>
<dbReference type="InterPro" id="IPR007159">
    <property type="entry name" value="SpoVT-AbrB_dom"/>
</dbReference>
<evidence type="ECO:0000313" key="3">
    <source>
        <dbReference type="Proteomes" id="UP000217784"/>
    </source>
</evidence>
<dbReference type="Gene3D" id="2.10.260.10">
    <property type="match status" value="1"/>
</dbReference>
<protein>
    <submittedName>
        <fullName evidence="2">AbrB family transcriptional regulator</fullName>
    </submittedName>
</protein>
<dbReference type="Pfam" id="PF04014">
    <property type="entry name" value="MazE_antitoxin"/>
    <property type="match status" value="1"/>
</dbReference>
<dbReference type="NCBIfam" id="TIGR01439">
    <property type="entry name" value="lp_hng_hel_AbrB"/>
    <property type="match status" value="1"/>
</dbReference>
<dbReference type="OrthoDB" id="30861at2157"/>
<sequence length="84" mass="9886">MVNVTKKYQVTIPKEVREDLNIHQGDKVVFVKNREGNWVMMTVEELRDKMMEASEDIEETIEESREGFKKGVKRNLDSLNEQKS</sequence>
<organism evidence="2 3">
    <name type="scientific">Methanobacterium bryantii</name>
    <dbReference type="NCBI Taxonomy" id="2161"/>
    <lineage>
        <taxon>Archaea</taxon>
        <taxon>Methanobacteriati</taxon>
        <taxon>Methanobacteriota</taxon>
        <taxon>Methanomada group</taxon>
        <taxon>Methanobacteria</taxon>
        <taxon>Methanobacteriales</taxon>
        <taxon>Methanobacteriaceae</taxon>
        <taxon>Methanobacterium</taxon>
    </lineage>
</organism>
<dbReference type="GO" id="GO:0003677">
    <property type="term" value="F:DNA binding"/>
    <property type="evidence" value="ECO:0007669"/>
    <property type="project" value="InterPro"/>
</dbReference>
<reference evidence="2 3" key="1">
    <citation type="journal article" date="2017" name="BMC Genomics">
        <title>Genomic analysis of methanogenic archaea reveals a shift towards energy conservation.</title>
        <authorList>
            <person name="Gilmore S.P."/>
            <person name="Henske J.K."/>
            <person name="Sexton J.A."/>
            <person name="Solomon K.V."/>
            <person name="Seppala S."/>
            <person name="Yoo J.I."/>
            <person name="Huyett L.M."/>
            <person name="Pressman A."/>
            <person name="Cogan J.Z."/>
            <person name="Kivenson V."/>
            <person name="Peng X."/>
            <person name="Tan Y."/>
            <person name="Valentine D.L."/>
            <person name="O'Malley M.A."/>
        </authorList>
    </citation>
    <scope>NUCLEOTIDE SEQUENCE [LARGE SCALE GENOMIC DNA]</scope>
    <source>
        <strain evidence="2 3">M.o.H.</strain>
    </source>
</reference>